<dbReference type="Pfam" id="PF08421">
    <property type="entry name" value="Methyltransf_13"/>
    <property type="match status" value="1"/>
</dbReference>
<reference evidence="3 4" key="1">
    <citation type="submission" date="2018-12" db="EMBL/GenBank/DDBJ databases">
        <authorList>
            <person name="Yang Y."/>
        </authorList>
    </citation>
    <scope>NUCLEOTIDE SEQUENCE [LARGE SCALE GENOMIC DNA]</scope>
    <source>
        <strain evidence="3 4">GSF71</strain>
    </source>
</reference>
<dbReference type="Pfam" id="PF08484">
    <property type="entry name" value="Methyltransf_14"/>
    <property type="match status" value="1"/>
</dbReference>
<dbReference type="Pfam" id="PF13489">
    <property type="entry name" value="Methyltransf_23"/>
    <property type="match status" value="1"/>
</dbReference>
<evidence type="ECO:0000259" key="2">
    <source>
        <dbReference type="Pfam" id="PF08484"/>
    </source>
</evidence>
<gene>
    <name evidence="3" type="ORF">EJ913_28320</name>
</gene>
<keyword evidence="3" id="KW-0808">Transferase</keyword>
<dbReference type="InterPro" id="IPR013691">
    <property type="entry name" value="MeTrfase_14"/>
</dbReference>
<name>A0A3S0WQX6_9PROT</name>
<dbReference type="GO" id="GO:0032259">
    <property type="term" value="P:methylation"/>
    <property type="evidence" value="ECO:0007669"/>
    <property type="project" value="UniProtKB-KW"/>
</dbReference>
<keyword evidence="3" id="KW-0489">Methyltransferase</keyword>
<feature type="domain" description="C-methyltransferase" evidence="2">
    <location>
        <begin position="251"/>
        <end position="412"/>
    </location>
</feature>
<protein>
    <submittedName>
        <fullName evidence="3">Class I SAM-dependent methyltransferase</fullName>
    </submittedName>
</protein>
<dbReference type="InterPro" id="IPR038576">
    <property type="entry name" value="Methyltransf_Zn-bd_dom_put_sf"/>
</dbReference>
<dbReference type="AlphaFoldDB" id="A0A3S0WQX6"/>
<accession>A0A3S0WQX6</accession>
<evidence type="ECO:0000313" key="4">
    <source>
        <dbReference type="Proteomes" id="UP000280346"/>
    </source>
</evidence>
<evidence type="ECO:0000313" key="3">
    <source>
        <dbReference type="EMBL" id="RUQ62749.1"/>
    </source>
</evidence>
<dbReference type="GO" id="GO:0008168">
    <property type="term" value="F:methyltransferase activity"/>
    <property type="evidence" value="ECO:0007669"/>
    <property type="project" value="UniProtKB-KW"/>
</dbReference>
<dbReference type="InterPro" id="IPR029063">
    <property type="entry name" value="SAM-dependent_MTases_sf"/>
</dbReference>
<evidence type="ECO:0000259" key="1">
    <source>
        <dbReference type="Pfam" id="PF08421"/>
    </source>
</evidence>
<keyword evidence="4" id="KW-1185">Reference proteome</keyword>
<dbReference type="Proteomes" id="UP000280346">
    <property type="component" value="Unassembled WGS sequence"/>
</dbReference>
<proteinExistence type="predicted"/>
<organism evidence="3 4">
    <name type="scientific">Azospirillum doebereinerae</name>
    <dbReference type="NCBI Taxonomy" id="92933"/>
    <lineage>
        <taxon>Bacteria</taxon>
        <taxon>Pseudomonadati</taxon>
        <taxon>Pseudomonadota</taxon>
        <taxon>Alphaproteobacteria</taxon>
        <taxon>Rhodospirillales</taxon>
        <taxon>Azospirillaceae</taxon>
        <taxon>Azospirillum</taxon>
    </lineage>
</organism>
<dbReference type="Gene3D" id="3.40.50.720">
    <property type="entry name" value="NAD(P)-binding Rossmann-like Domain"/>
    <property type="match status" value="1"/>
</dbReference>
<comment type="caution">
    <text evidence="3">The sequence shown here is derived from an EMBL/GenBank/DDBJ whole genome shotgun (WGS) entry which is preliminary data.</text>
</comment>
<dbReference type="InterPro" id="IPR013630">
    <property type="entry name" value="Methyltransf_Zn-bd_dom_put"/>
</dbReference>
<dbReference type="Gene3D" id="3.40.50.150">
    <property type="entry name" value="Vaccinia Virus protein VP39"/>
    <property type="match status" value="1"/>
</dbReference>
<dbReference type="SUPFAM" id="SSF53335">
    <property type="entry name" value="S-adenosyl-L-methionine-dependent methyltransferases"/>
    <property type="match status" value="1"/>
</dbReference>
<dbReference type="OrthoDB" id="9815644at2"/>
<feature type="domain" description="Methyltransferase putative zinc binding" evidence="1">
    <location>
        <begin position="9"/>
        <end position="76"/>
    </location>
</feature>
<dbReference type="Gene3D" id="6.20.50.110">
    <property type="entry name" value="Methyltransferase, zinc-binding domain"/>
    <property type="match status" value="1"/>
</dbReference>
<dbReference type="RefSeq" id="WP_127004285.1">
    <property type="nucleotide sequence ID" value="NZ_JBNPXW010000026.1"/>
</dbReference>
<sequence>MSLRPRQTCRVCGSPVLVPVIDLGPQVLQGAFAKPGRTVPAGVAFPMRLVRCGADRDPAACGLLQTAASVPPELLYRTYWYRSGLNTTMRDHLRGIAEQAGALAGLLAPAVLDIGCNDGTLLLSYPAASVRVGVDPSDIAAGLEGDVTVVNAFFPSEAALGELGGARFDVVTSIAMFYDIEDPCGAAVAIARLLAPDGLWVLELSYLPLMLLRNAFDTVCHEHLEYYSLAVLETVARRAGLRIFRAEINGMNGGSIRCFVCHAANDRFGTAQDRAFLEALRRREAAMGLATDHPYRAFQTRAEALREELVGRLRAVRDGGGRVHVYGASTKGNVLLQWCGIGRDLVECAADRNPDKVGAVTPGSGIPIVSESESRSLRPDLYLVLPWHFRREFLERERAMVMGGTKLLFPLPGVEIVEAGNFEQALARPDGVEALLLGDEEERDGGSPRS</sequence>
<dbReference type="EMBL" id="RZIJ01000036">
    <property type="protein sequence ID" value="RUQ62749.1"/>
    <property type="molecule type" value="Genomic_DNA"/>
</dbReference>
<dbReference type="CDD" id="cd02440">
    <property type="entry name" value="AdoMet_MTases"/>
    <property type="match status" value="1"/>
</dbReference>